<accession>A0A2Z6QUT5</accession>
<name>A0A2Z6QUT5_9GLOM</name>
<protein>
    <submittedName>
        <fullName evidence="2">Uncharacterized protein</fullName>
    </submittedName>
</protein>
<feature type="coiled-coil region" evidence="1">
    <location>
        <begin position="5"/>
        <end position="39"/>
    </location>
</feature>
<proteinExistence type="predicted"/>
<comment type="caution">
    <text evidence="2">The sequence shown here is derived from an EMBL/GenBank/DDBJ whole genome shotgun (WGS) entry which is preliminary data.</text>
</comment>
<dbReference type="Proteomes" id="UP000247702">
    <property type="component" value="Unassembled WGS sequence"/>
</dbReference>
<dbReference type="AlphaFoldDB" id="A0A2Z6QUT5"/>
<keyword evidence="1" id="KW-0175">Coiled coil</keyword>
<evidence type="ECO:0000313" key="2">
    <source>
        <dbReference type="EMBL" id="GBB84006.1"/>
    </source>
</evidence>
<organism evidence="2 3">
    <name type="scientific">Rhizophagus clarus</name>
    <dbReference type="NCBI Taxonomy" id="94130"/>
    <lineage>
        <taxon>Eukaryota</taxon>
        <taxon>Fungi</taxon>
        <taxon>Fungi incertae sedis</taxon>
        <taxon>Mucoromycota</taxon>
        <taxon>Glomeromycotina</taxon>
        <taxon>Glomeromycetes</taxon>
        <taxon>Glomerales</taxon>
        <taxon>Glomeraceae</taxon>
        <taxon>Rhizophagus</taxon>
    </lineage>
</organism>
<keyword evidence="3" id="KW-1185">Reference proteome</keyword>
<reference evidence="2 3" key="1">
    <citation type="submission" date="2017-11" db="EMBL/GenBank/DDBJ databases">
        <title>The genome of Rhizophagus clarus HR1 reveals common genetic basis of auxotrophy among arbuscular mycorrhizal fungi.</title>
        <authorList>
            <person name="Kobayashi Y."/>
        </authorList>
    </citation>
    <scope>NUCLEOTIDE SEQUENCE [LARGE SCALE GENOMIC DNA]</scope>
    <source>
        <strain evidence="2 3">HR1</strain>
    </source>
</reference>
<sequence>MTSELEVLKQHIIELEAKNTKLEAEKAEFLKQIMEENIRRDASLPVKEQLYNDNPSDDSTSNFNSVAEYQEKPLVDMETDNSFPEEVCYNKQELVATVPANSVKCFNGILLEEKDMNSFLLEAHKKIVSSEIKQHNKKKKLLRKSAKNQVLAVTSVNSKLTCDKKTVTIGNDQDLKLSLSISDNFSAPSLIEDSLLYDMKMITCTDSKDALSDEMPISSVTSIKLHGESILNNTIESSTERLAYWIDEVIRMGLKVILCLYYYFLEFKEKVKNITADGKTKDKTARSMIYKDMLQYLSNVTLDYVNDQVHVASKTVTIGNDDLSSVKLKQVPHPHQFLRLIQLMTDPIFATRYWINIPLDHDDEEDIESRYEARSYFIKCEWCNMTKTNKILTPEYLDWLAKLTGLPRVLTDKIRSNLYKKYKRETGFEPWQLSEGYLPINSKPENKVSNLSFSEQCEEKGPITFEVKPDQELIIKSILEHFPYLKFGNSFRGIDNYDFTTPQPWSSPCPICDGKHGN</sequence>
<gene>
    <name evidence="2" type="ORF">RclHR1_10650006</name>
</gene>
<dbReference type="EMBL" id="BEXD01000075">
    <property type="protein sequence ID" value="GBB84006.1"/>
    <property type="molecule type" value="Genomic_DNA"/>
</dbReference>
<evidence type="ECO:0000256" key="1">
    <source>
        <dbReference type="SAM" id="Coils"/>
    </source>
</evidence>
<evidence type="ECO:0000313" key="3">
    <source>
        <dbReference type="Proteomes" id="UP000247702"/>
    </source>
</evidence>